<dbReference type="EMBL" id="CAJOAY010002310">
    <property type="protein sequence ID" value="CAF3941223.1"/>
    <property type="molecule type" value="Genomic_DNA"/>
</dbReference>
<dbReference type="Gene3D" id="3.50.50.60">
    <property type="entry name" value="FAD/NAD(P)-binding domain"/>
    <property type="match status" value="1"/>
</dbReference>
<dbReference type="Proteomes" id="UP000663891">
    <property type="component" value="Unassembled WGS sequence"/>
</dbReference>
<keyword evidence="4" id="KW-0274">FAD</keyword>
<reference evidence="8" key="1">
    <citation type="submission" date="2021-02" db="EMBL/GenBank/DDBJ databases">
        <authorList>
            <person name="Nowell W R."/>
        </authorList>
    </citation>
    <scope>NUCLEOTIDE SEQUENCE</scope>
</reference>
<evidence type="ECO:0000256" key="4">
    <source>
        <dbReference type="ARBA" id="ARBA00022827"/>
    </source>
</evidence>
<evidence type="ECO:0000256" key="5">
    <source>
        <dbReference type="ARBA" id="ARBA00022857"/>
    </source>
</evidence>
<name>A0A815IUU8_9BILA</name>
<comment type="cofactor">
    <cofactor evidence="1">
        <name>FAD</name>
        <dbReference type="ChEBI" id="CHEBI:57692"/>
    </cofactor>
</comment>
<evidence type="ECO:0000313" key="8">
    <source>
        <dbReference type="EMBL" id="CAF1373735.1"/>
    </source>
</evidence>
<keyword evidence="6" id="KW-0560">Oxidoreductase</keyword>
<sequence>MKSVHWHTLHINQGIASFAQERIFLDEQMRFSNKIAIYNELTALKIIQGSISIDRLLEAIEYILNKHKISKTRATVNNPTIARLLLPYNHLFGIRRPCSGTDYYETFNRNNITLVDLRNKTYEIDDIVLALGFDAFTSALLNIDIHGRSGKPLREKWKKGWRTYLGLMIADFPNLFTISGSDAPSDLANMVSHIEQHVKWITKCLEYLRTDHINIIEPTLDSENTWVKHVNDVVEDTLF</sequence>
<organism evidence="8 10">
    <name type="scientific">Adineta steineri</name>
    <dbReference type="NCBI Taxonomy" id="433720"/>
    <lineage>
        <taxon>Eukaryota</taxon>
        <taxon>Metazoa</taxon>
        <taxon>Spiralia</taxon>
        <taxon>Gnathifera</taxon>
        <taxon>Rotifera</taxon>
        <taxon>Eurotatoria</taxon>
        <taxon>Bdelloidea</taxon>
        <taxon>Adinetida</taxon>
        <taxon>Adinetidae</taxon>
        <taxon>Adineta</taxon>
    </lineage>
</organism>
<dbReference type="PANTHER" id="PTHR43098:SF3">
    <property type="entry name" value="L-ORNITHINE N(5)-MONOOXYGENASE-RELATED"/>
    <property type="match status" value="1"/>
</dbReference>
<evidence type="ECO:0000313" key="9">
    <source>
        <dbReference type="EMBL" id="CAF3941223.1"/>
    </source>
</evidence>
<dbReference type="OrthoDB" id="66881at2759"/>
<comment type="similarity">
    <text evidence="2">Belongs to the FAD-binding monooxygenase family.</text>
</comment>
<dbReference type="GO" id="GO:0004497">
    <property type="term" value="F:monooxygenase activity"/>
    <property type="evidence" value="ECO:0007669"/>
    <property type="project" value="UniProtKB-KW"/>
</dbReference>
<evidence type="ECO:0000313" key="10">
    <source>
        <dbReference type="Proteomes" id="UP000663891"/>
    </source>
</evidence>
<dbReference type="SUPFAM" id="SSF51905">
    <property type="entry name" value="FAD/NAD(P)-binding domain"/>
    <property type="match status" value="1"/>
</dbReference>
<dbReference type="EMBL" id="CAJNON010000767">
    <property type="protein sequence ID" value="CAF1373735.1"/>
    <property type="molecule type" value="Genomic_DNA"/>
</dbReference>
<evidence type="ECO:0000256" key="7">
    <source>
        <dbReference type="ARBA" id="ARBA00023033"/>
    </source>
</evidence>
<gene>
    <name evidence="9" type="ORF">OKA104_LOCUS26395</name>
    <name evidence="8" type="ORF">VCS650_LOCUS35007</name>
</gene>
<dbReference type="Proteomes" id="UP000663881">
    <property type="component" value="Unassembled WGS sequence"/>
</dbReference>
<dbReference type="InterPro" id="IPR050775">
    <property type="entry name" value="FAD-binding_Monooxygenases"/>
</dbReference>
<comment type="caution">
    <text evidence="8">The sequence shown here is derived from an EMBL/GenBank/DDBJ whole genome shotgun (WGS) entry which is preliminary data.</text>
</comment>
<evidence type="ECO:0000256" key="3">
    <source>
        <dbReference type="ARBA" id="ARBA00022630"/>
    </source>
</evidence>
<keyword evidence="5" id="KW-0521">NADP</keyword>
<dbReference type="PANTHER" id="PTHR43098">
    <property type="entry name" value="L-ORNITHINE N(5)-MONOOXYGENASE-RELATED"/>
    <property type="match status" value="1"/>
</dbReference>
<protein>
    <submittedName>
        <fullName evidence="8">Uncharacterized protein</fullName>
    </submittedName>
</protein>
<evidence type="ECO:0000256" key="2">
    <source>
        <dbReference type="ARBA" id="ARBA00010139"/>
    </source>
</evidence>
<evidence type="ECO:0000256" key="6">
    <source>
        <dbReference type="ARBA" id="ARBA00023002"/>
    </source>
</evidence>
<accession>A0A815IUU8</accession>
<dbReference type="AlphaFoldDB" id="A0A815IUU8"/>
<evidence type="ECO:0000256" key="1">
    <source>
        <dbReference type="ARBA" id="ARBA00001974"/>
    </source>
</evidence>
<proteinExistence type="inferred from homology"/>
<keyword evidence="7" id="KW-0503">Monooxygenase</keyword>
<dbReference type="InterPro" id="IPR036188">
    <property type="entry name" value="FAD/NAD-bd_sf"/>
</dbReference>
<keyword evidence="3" id="KW-0285">Flavoprotein</keyword>